<dbReference type="EMBL" id="AP025028">
    <property type="protein sequence ID" value="BDA79473.1"/>
    <property type="molecule type" value="Genomic_DNA"/>
</dbReference>
<evidence type="ECO:0000259" key="2">
    <source>
        <dbReference type="SMART" id="SM00642"/>
    </source>
</evidence>
<dbReference type="InterPro" id="IPR045857">
    <property type="entry name" value="O16G_dom_2"/>
</dbReference>
<dbReference type="Gene3D" id="3.90.400.10">
    <property type="entry name" value="Oligo-1,6-glucosidase, Domain 2"/>
    <property type="match status" value="1"/>
</dbReference>
<dbReference type="Gene3D" id="3.20.20.80">
    <property type="entry name" value="Glycosidases"/>
    <property type="match status" value="2"/>
</dbReference>
<dbReference type="SMART" id="SM00642">
    <property type="entry name" value="Aamy"/>
    <property type="match status" value="1"/>
</dbReference>
<dbReference type="PANTHER" id="PTHR10357:SF179">
    <property type="entry name" value="NEUTRAL AND BASIC AMINO ACID TRANSPORT PROTEIN RBAT"/>
    <property type="match status" value="1"/>
</dbReference>
<evidence type="ECO:0000313" key="4">
    <source>
        <dbReference type="Proteomes" id="UP000245263"/>
    </source>
</evidence>
<dbReference type="PANTHER" id="PTHR10357">
    <property type="entry name" value="ALPHA-AMYLASE FAMILY MEMBER"/>
    <property type="match status" value="1"/>
</dbReference>
<organism evidence="3 4">
    <name type="scientific">Leptospira kobayashii</name>
    <dbReference type="NCBI Taxonomy" id="1917830"/>
    <lineage>
        <taxon>Bacteria</taxon>
        <taxon>Pseudomonadati</taxon>
        <taxon>Spirochaetota</taxon>
        <taxon>Spirochaetia</taxon>
        <taxon>Leptospirales</taxon>
        <taxon>Leptospiraceae</taxon>
        <taxon>Leptospira</taxon>
    </lineage>
</organism>
<reference evidence="3 4" key="1">
    <citation type="submission" date="2021-08" db="EMBL/GenBank/DDBJ databases">
        <title>Complete genome sequence of Leptospira kobayashii strain E30.</title>
        <authorList>
            <person name="Nakao R."/>
            <person name="Nakamura S."/>
            <person name="Masuzawa T."/>
            <person name="Koizumi N."/>
        </authorList>
    </citation>
    <scope>NUCLEOTIDE SEQUENCE [LARGE SCALE GENOMIC DNA]</scope>
    <source>
        <strain evidence="3 4">E30</strain>
    </source>
</reference>
<proteinExistence type="inferred from homology"/>
<comment type="similarity">
    <text evidence="1">Belongs to the glycosyl hydrolase 13 family.</text>
</comment>
<dbReference type="Pfam" id="PF00128">
    <property type="entry name" value="Alpha-amylase"/>
    <property type="match status" value="1"/>
</dbReference>
<evidence type="ECO:0000313" key="3">
    <source>
        <dbReference type="EMBL" id="BDA79473.1"/>
    </source>
</evidence>
<dbReference type="InterPro" id="IPR006047">
    <property type="entry name" value="GH13_cat_dom"/>
</dbReference>
<dbReference type="Proteomes" id="UP000245263">
    <property type="component" value="Chromosome 1"/>
</dbReference>
<keyword evidence="4" id="KW-1185">Reference proteome</keyword>
<dbReference type="InterPro" id="IPR017853">
    <property type="entry name" value="GH"/>
</dbReference>
<sequence length="512" mass="59718">MISKLDEIQELGFETIWVSPFYKSPGRDHGYDVSDYLDVDPMMGTLEDAKLLINEVHKRKMKILFDMVLNHTSEEHPWFKESRSSVDNPKRDWYLWAKEKNNWISMVGKPGWNFDPLTKEYYYTNFLFFQPDLNFNHPEVKKSMFDAMRFWLGLGVDGFRLDIFNSIFKDESKRDNPFVFRYFPTPDNNDEVFFQKKIYTLNHPKNFELAKEVKKLTEEFGQDRCLLGEVSGNDSVLKKFLGEPSKDATDGLNLVFQFELIHYVWSASFFKDLLVKNETVYPKPYLPTYVFGNHDQPRSIERINGDLEKAKILALFQLTARGVPVVYYGEEIGLRGGDFSPRESTDPLAKDLDWAPKWLLKLLDVFVTRDDARTPMQWDSTSTSGFTSPQTKPWLPFTGEKEFRNVEYQKKNPNSIWNTYKTLISLRKREPVLHTGGLKVLETGNYGLLGYIRFIPNAPELGIFINFSNQPIDVSKFTQNGKQVYSTNQLIVNESGNYLSQNSGMIWKYEEK</sequence>
<dbReference type="SUPFAM" id="SSF51445">
    <property type="entry name" value="(Trans)glycosidases"/>
    <property type="match status" value="1"/>
</dbReference>
<gene>
    <name evidence="3" type="primary">amyA</name>
    <name evidence="3" type="ORF">LPTSP3_g24030</name>
</gene>
<feature type="domain" description="Glycosyl hydrolase family 13 catalytic" evidence="2">
    <location>
        <begin position="1"/>
        <end position="373"/>
    </location>
</feature>
<accession>A0ABN6KI07</accession>
<evidence type="ECO:0000256" key="1">
    <source>
        <dbReference type="ARBA" id="ARBA00008061"/>
    </source>
</evidence>
<protein>
    <submittedName>
        <fullName evidence="3">Oligo-1,6-glucosidase</fullName>
    </submittedName>
</protein>
<name>A0ABN6KI07_9LEPT</name>